<dbReference type="PANTHER" id="PTHR21680">
    <property type="entry name" value="COILED-COIL DOMAIN-CONTAINING PROTEIN 124"/>
    <property type="match status" value="1"/>
</dbReference>
<comment type="subcellular location">
    <subcellularLocation>
        <location evidence="1">Midbody</location>
    </subcellularLocation>
</comment>
<evidence type="ECO:0000259" key="5">
    <source>
        <dbReference type="Pfam" id="PF06244"/>
    </source>
</evidence>
<sequence length="212" mass="24914">MSKKMFANTKAAEARGRKLALKKATQKLASQEEEDRQWEDDDKLLMRRKQRREEEERKRHEQLSKKAANKILLEEELSLLKPSDKSSCSAKKTRAQIQDECEKRKSNLPVLVVCNPPQNVCYQPKLEKNLNRVMSDVEVATNVDQAIAVLKVGNNHPHLDKEIKAAFKAFEELHISRIRKDYPTLRMSQWRNILLKEWNKSRENPYNSTFWK</sequence>
<dbReference type="Pfam" id="PF06244">
    <property type="entry name" value="Ccdc124"/>
    <property type="match status" value="1"/>
</dbReference>
<organism evidence="6">
    <name type="scientific">Tabanus bromius</name>
    <name type="common">Band-eyed brown horse fly</name>
    <dbReference type="NCBI Taxonomy" id="304241"/>
    <lineage>
        <taxon>Eukaryota</taxon>
        <taxon>Metazoa</taxon>
        <taxon>Ecdysozoa</taxon>
        <taxon>Arthropoda</taxon>
        <taxon>Hexapoda</taxon>
        <taxon>Insecta</taxon>
        <taxon>Pterygota</taxon>
        <taxon>Neoptera</taxon>
        <taxon>Endopterygota</taxon>
        <taxon>Diptera</taxon>
        <taxon>Brachycera</taxon>
        <taxon>Tabanomorpha</taxon>
        <taxon>Tabanoidea</taxon>
        <taxon>Tabanidae</taxon>
        <taxon>Tabanus</taxon>
    </lineage>
</organism>
<dbReference type="PANTHER" id="PTHR21680:SF0">
    <property type="entry name" value="COILED-COIL DOMAIN-CONTAINING PROTEIN 124"/>
    <property type="match status" value="1"/>
</dbReference>
<dbReference type="GO" id="GO:0006366">
    <property type="term" value="P:transcription by RNA polymerase II"/>
    <property type="evidence" value="ECO:0007669"/>
    <property type="project" value="TreeGrafter"/>
</dbReference>
<dbReference type="GO" id="GO:0005634">
    <property type="term" value="C:nucleus"/>
    <property type="evidence" value="ECO:0007669"/>
    <property type="project" value="TreeGrafter"/>
</dbReference>
<keyword evidence="3" id="KW-0175">Coiled coil</keyword>
<reference evidence="6" key="1">
    <citation type="journal article" date="2015" name="Insect Biochem. Mol. Biol.">
        <title>An insight into the sialome of the horse fly, Tabanus bromius.</title>
        <authorList>
            <person name="Ribeiro J.M."/>
            <person name="Kazimirova M."/>
            <person name="Takac P."/>
            <person name="Andersen J.F."/>
            <person name="Francischetti I.M."/>
        </authorList>
    </citation>
    <scope>NUCLEOTIDE SEQUENCE</scope>
</reference>
<evidence type="ECO:0000256" key="3">
    <source>
        <dbReference type="ARBA" id="ARBA00023054"/>
    </source>
</evidence>
<evidence type="ECO:0000256" key="1">
    <source>
        <dbReference type="ARBA" id="ARBA00004214"/>
    </source>
</evidence>
<feature type="compositionally biased region" description="Basic and acidic residues" evidence="4">
    <location>
        <begin position="51"/>
        <end position="64"/>
    </location>
</feature>
<feature type="domain" description="Coiled-coil" evidence="5">
    <location>
        <begin position="129"/>
        <end position="207"/>
    </location>
</feature>
<evidence type="ECO:0000256" key="4">
    <source>
        <dbReference type="SAM" id="MobiDB-lite"/>
    </source>
</evidence>
<accession>A0A0K8TN93</accession>
<dbReference type="InterPro" id="IPR010422">
    <property type="entry name" value="Ccdc124/Oxs1"/>
</dbReference>
<feature type="compositionally biased region" description="Acidic residues" evidence="4">
    <location>
        <begin position="31"/>
        <end position="42"/>
    </location>
</feature>
<proteinExistence type="evidence at transcript level"/>
<evidence type="ECO:0000256" key="2">
    <source>
        <dbReference type="ARBA" id="ARBA00008296"/>
    </source>
</evidence>
<feature type="region of interest" description="Disordered" evidence="4">
    <location>
        <begin position="1"/>
        <end position="64"/>
    </location>
</feature>
<comment type="similarity">
    <text evidence="2">Belongs to the CCDC124 family.</text>
</comment>
<dbReference type="AlphaFoldDB" id="A0A0K8TN93"/>
<dbReference type="EMBL" id="GDAI01001746">
    <property type="protein sequence ID" value="JAI15857.1"/>
    <property type="molecule type" value="mRNA"/>
</dbReference>
<dbReference type="GO" id="GO:0030496">
    <property type="term" value="C:midbody"/>
    <property type="evidence" value="ECO:0007669"/>
    <property type="project" value="UniProtKB-SubCell"/>
</dbReference>
<protein>
    <submittedName>
        <fullName evidence="6">Putative coiled-coil domain-containing protein</fullName>
    </submittedName>
</protein>
<dbReference type="GO" id="GO:0003713">
    <property type="term" value="F:transcription coactivator activity"/>
    <property type="evidence" value="ECO:0007669"/>
    <property type="project" value="TreeGrafter"/>
</dbReference>
<evidence type="ECO:0000313" key="6">
    <source>
        <dbReference type="EMBL" id="JAI15857.1"/>
    </source>
</evidence>
<name>A0A0K8TN93_TABBR</name>
<dbReference type="InterPro" id="IPR054414">
    <property type="entry name" value="Ccdc124/Oxs1_C"/>
</dbReference>